<dbReference type="eggNOG" id="COG5412">
    <property type="taxonomic scope" value="Bacteria"/>
</dbReference>
<reference evidence="3 4" key="1">
    <citation type="submission" date="2009-06" db="EMBL/GenBank/DDBJ databases">
        <title>The Genome Sequence of Lactobacillus coleohominis strain 101-4-CHN.</title>
        <authorList>
            <consortium name="The Broad Institute Genome Sequencing Platform"/>
            <person name="Ward D."/>
            <person name="Young S.K."/>
            <person name="Zeng Q."/>
            <person name="Koehrsen M."/>
            <person name="Alvarado L."/>
            <person name="Berlin A."/>
            <person name="Borenstein D."/>
            <person name="Chen Z."/>
            <person name="Engels R."/>
            <person name="Freedman E."/>
            <person name="Gellesch M."/>
            <person name="Goldberg J."/>
            <person name="Griggs A."/>
            <person name="Gujja S."/>
            <person name="Heiman D."/>
            <person name="Hepburn T."/>
            <person name="Howarth C."/>
            <person name="Jen D."/>
            <person name="Larson L."/>
            <person name="Lewis B."/>
            <person name="Mehta T."/>
            <person name="Park D."/>
            <person name="Pearson M."/>
            <person name="Roberts A."/>
            <person name="Saif S."/>
            <person name="Shea T."/>
            <person name="Shenoy N."/>
            <person name="Sisk P."/>
            <person name="Stolte C."/>
            <person name="Sykes S."/>
            <person name="Walk T."/>
            <person name="White J."/>
            <person name="Yandava C."/>
            <person name="Liu Y."/>
            <person name="Xu Q."/>
            <person name="Lander E."/>
            <person name="Nusbaum C."/>
            <person name="Galagan J."/>
            <person name="Birren B."/>
        </authorList>
    </citation>
    <scope>NUCLEOTIDE SEQUENCE [LARGE SCALE GENOMIC DNA]</scope>
    <source>
        <strain evidence="3 4">101-4-CHN</strain>
    </source>
</reference>
<feature type="domain" description="Tape measure protein N-terminal" evidence="2">
    <location>
        <begin position="183"/>
        <end position="374"/>
    </location>
</feature>
<keyword evidence="4" id="KW-1185">Reference proteome</keyword>
<name>C7XUS8_9LACO</name>
<evidence type="ECO:0000256" key="1">
    <source>
        <dbReference type="SAM" id="MobiDB-lite"/>
    </source>
</evidence>
<dbReference type="STRING" id="575594.HMPREF0501_00444"/>
<dbReference type="eggNOG" id="COG3941">
    <property type="taxonomic scope" value="Bacteria"/>
</dbReference>
<dbReference type="Pfam" id="PF20155">
    <property type="entry name" value="TMP_3"/>
    <property type="match status" value="1"/>
</dbReference>
<dbReference type="Proteomes" id="UP000003987">
    <property type="component" value="Unassembled WGS sequence"/>
</dbReference>
<feature type="region of interest" description="Disordered" evidence="1">
    <location>
        <begin position="1437"/>
        <end position="1458"/>
    </location>
</feature>
<dbReference type="OrthoDB" id="2137849at2"/>
<feature type="region of interest" description="Disordered" evidence="1">
    <location>
        <begin position="878"/>
        <end position="911"/>
    </location>
</feature>
<sequence>MSDGGIIVEKKIVVKAIDEVTSPLARMNQSMSNLEQKLGQLGMKFNSGAAEQTTFKSALNGTKASLSETGEATRKLDKSINGLKSKNIKVKADTTEGQEKVTRFDKNVRALQRVKPTVTPKVNSTSANEKLNGLKRNAESTGHSFTKLKTIIAGTAIGTSISNSFGMALSGIKNGIVGAMHAGIQFNMTMQEMNATWDTLTGSSAKAKSMSNSIVDLSNKLGWGVDVTNELAQQFYHVFDNQPETMKLTKSFLTMGDAIGLSSDRLKQVGMDFTHMLSSSKLQLGDMNQITDAFPMFGEALLKYERKVQHNSHLTMSELRKDISAGKVSAKDAETVFNGLGDKYKKASENLMGTLPGMFRQISAKWKQLMGDAMAPSTNAANPIVKQVSEWIKDKNTTKEFETLGKAVNNGVGSVMKALADAFGNGSVSKMLDNIVRGLTNFVKTVSNWTANNAESIVKTIKGLASISSSVGKGVFDAIGDMLKIVSGTSGDGLKGIANALTEISKHKTALNIIGRALATYFVYSKLSKAAKGLSNMYSAIKGIAGTSATKVKAVMSALNGDYDGSSKLLGMLSDHKASKPVGPTGVLAQEAAKDGEKAGGNFSKSFMLKSKGLGRGITGLFLPSSFLDVGSKIGSKMVAGLSKAFKPGIIAIKKSGSALKDLSAVISEKGFALKGRIAGSRFASAFVRAGGAIKGFATKYIIPETWVKGGRKAGTLFQRGLSAASSKLGDSFIGRLASKMGGSRLLGIGKGIGGKLVSGLNIAIGAIDILRALTGSHIHNRAKMAGKGIGTILGGVIGTMLGGPIGGAIGGMLGSAIGGKAGPALSKMFKGGLDFFKKLLKGDWSGALGGIAKGFQKIWKGVTGWAKDTLKKVKNWWNNDDESSSSSSHKSSSHKSKKPSSKEIKSLGGNHYSKTDIANIKEMNRAVLTYTQTLKSLKQVVKHNDPTKSLNKMNKGLKNFVKDMAKSAKPLEKLAKTFKTFGKSTKTMASSIKSLTGKHGLGEFTKYLDKLNKDMKHTKVGTYFEKLAKSIKKSKLADEVKKLDTWFGGMVKDFKQLTKPLKQATKEFTSFEKTIGKLANKKTGLSKVDSDIKTLSKDLKKYNFGKVLGQQMAEADKAVGKHRFIKEFGSMMKVVEEALKSFSKDFKRYWGDTWKNLSSQARSGLNKANRTISSKLDDIDDTGHDFERGFKRSWDNWLDDLVSAFKSDFNKLPNIAESAMKDIVSRLNKGISGINKVIGDFGGDKKLSSISYASGTSMHSAGSAYSAHPGGMAVINDGDGPHKQELVWQPSRGWQLFAGINRHVWLEPGSQVIPGEKSHEFLSKKRIPHYADGTLSDDEMDKIADAFDKNPISASKDLILKLTDWNSLKNIIPTFGKASAIAFSRGIANVLKDLLAIVQEPKNGDWGPVIRSAARKMKAHINDGFVSNLKQVIQNESGGQETRIQDASTHDQNSGGNEARGLLQYTVPTFNAYAMPKFHNIMKGFHQLIAFFNNSDYANSIGWTTIWGHRKMEWLHSGPQGSRRFAFGGRVRGLQNVTVGDNPEQDEFIINPYNNNALPLMKQAWQTMEAHHPELRSNENGSQFNGQVVTLLHEVVKAVNNIDMQPQLVVDEVTNAINKRNAHNWRNAYN</sequence>
<dbReference type="EMBL" id="GG698802">
    <property type="protein sequence ID" value="EEU31039.1"/>
    <property type="molecule type" value="Genomic_DNA"/>
</dbReference>
<accession>C7XUS8</accession>
<evidence type="ECO:0000313" key="3">
    <source>
        <dbReference type="EMBL" id="EEU31039.1"/>
    </source>
</evidence>
<proteinExistence type="predicted"/>
<feature type="compositionally biased region" description="Polar residues" evidence="1">
    <location>
        <begin position="1437"/>
        <end position="1457"/>
    </location>
</feature>
<protein>
    <recommendedName>
        <fullName evidence="2">Tape measure protein N-terminal domain-containing protein</fullName>
    </recommendedName>
</protein>
<evidence type="ECO:0000313" key="4">
    <source>
        <dbReference type="Proteomes" id="UP000003987"/>
    </source>
</evidence>
<dbReference type="eggNOG" id="COG3953">
    <property type="taxonomic scope" value="Bacteria"/>
</dbReference>
<organism evidence="3 4">
    <name type="scientific">Limosilactobacillus coleohominis 101-4-CHN</name>
    <dbReference type="NCBI Taxonomy" id="575594"/>
    <lineage>
        <taxon>Bacteria</taxon>
        <taxon>Bacillati</taxon>
        <taxon>Bacillota</taxon>
        <taxon>Bacilli</taxon>
        <taxon>Lactobacillales</taxon>
        <taxon>Lactobacillaceae</taxon>
        <taxon>Limosilactobacillus</taxon>
    </lineage>
</organism>
<dbReference type="RefSeq" id="WP_006916224.1">
    <property type="nucleotide sequence ID" value="NZ_GG698802.1"/>
</dbReference>
<gene>
    <name evidence="3" type="ORF">HMPREF0501_00444</name>
</gene>
<dbReference type="HOGENOM" id="CLU_003937_0_0_9"/>
<evidence type="ECO:0000259" key="2">
    <source>
        <dbReference type="Pfam" id="PF20155"/>
    </source>
</evidence>
<dbReference type="InterPro" id="IPR013491">
    <property type="entry name" value="Tape_meas_N"/>
</dbReference>